<dbReference type="InterPro" id="IPR025293">
    <property type="entry name" value="YfiR/HmsC-like"/>
</dbReference>
<reference evidence="2 3" key="1">
    <citation type="submission" date="2020-04" db="EMBL/GenBank/DDBJ databases">
        <title>Massilia sp. RP-1-19 isolated from soil.</title>
        <authorList>
            <person name="Dahal R.H."/>
        </authorList>
    </citation>
    <scope>NUCLEOTIDE SEQUENCE [LARGE SCALE GENOMIC DNA]</scope>
    <source>
        <strain evidence="2 3">RP-1-19</strain>
    </source>
</reference>
<keyword evidence="3" id="KW-1185">Reference proteome</keyword>
<gene>
    <name evidence="2" type="ORF">HHL21_10840</name>
</gene>
<keyword evidence="1" id="KW-0732">Signal</keyword>
<protein>
    <submittedName>
        <fullName evidence="2">YfiR family protein</fullName>
    </submittedName>
</protein>
<organism evidence="2 3">
    <name type="scientific">Massilia polaris</name>
    <dbReference type="NCBI Taxonomy" id="2728846"/>
    <lineage>
        <taxon>Bacteria</taxon>
        <taxon>Pseudomonadati</taxon>
        <taxon>Pseudomonadota</taxon>
        <taxon>Betaproteobacteria</taxon>
        <taxon>Burkholderiales</taxon>
        <taxon>Oxalobacteraceae</taxon>
        <taxon>Telluria group</taxon>
        <taxon>Massilia</taxon>
    </lineage>
</organism>
<comment type="caution">
    <text evidence="2">The sequence shown here is derived from an EMBL/GenBank/DDBJ whole genome shotgun (WGS) entry which is preliminary data.</text>
</comment>
<dbReference type="AlphaFoldDB" id="A0A848HI73"/>
<dbReference type="Proteomes" id="UP000583752">
    <property type="component" value="Unassembled WGS sequence"/>
</dbReference>
<proteinExistence type="predicted"/>
<dbReference type="RefSeq" id="WP_169465604.1">
    <property type="nucleotide sequence ID" value="NZ_JABBGG010000005.1"/>
</dbReference>
<evidence type="ECO:0000256" key="1">
    <source>
        <dbReference type="SAM" id="SignalP"/>
    </source>
</evidence>
<feature type="chain" id="PRO_5033061716" evidence="1">
    <location>
        <begin position="25"/>
        <end position="183"/>
    </location>
</feature>
<name>A0A848HI73_9BURK</name>
<accession>A0A848HI73</accession>
<dbReference type="EMBL" id="JABBGG010000005">
    <property type="protein sequence ID" value="NML61566.1"/>
    <property type="molecule type" value="Genomic_DNA"/>
</dbReference>
<evidence type="ECO:0000313" key="2">
    <source>
        <dbReference type="EMBL" id="NML61566.1"/>
    </source>
</evidence>
<sequence>MARLSRRVAAGCLALCLLTAAGMARPQVPLESEVKAAYLYKFATFVEWPEGSFARPDSVLQIGVAGNDALADQLARTVGGRSVNGRTVSIRKLRRGESPAGLHILFVGAHDRAAIGDFLNAARGQSVLTVTDSDQALALGSMVNFVVAGQRLRFEVALDHVAPSRLRISARMLAAALRVAGVT</sequence>
<dbReference type="Pfam" id="PF13689">
    <property type="entry name" value="DUF4154"/>
    <property type="match status" value="1"/>
</dbReference>
<feature type="signal peptide" evidence="1">
    <location>
        <begin position="1"/>
        <end position="24"/>
    </location>
</feature>
<evidence type="ECO:0000313" key="3">
    <source>
        <dbReference type="Proteomes" id="UP000583752"/>
    </source>
</evidence>